<dbReference type="Pfam" id="PF11887">
    <property type="entry name" value="Mce4_CUP1"/>
    <property type="match status" value="1"/>
</dbReference>
<dbReference type="InterPro" id="IPR052336">
    <property type="entry name" value="MlaD_Phospholipid_Transporter"/>
</dbReference>
<evidence type="ECO:0000259" key="2">
    <source>
        <dbReference type="Pfam" id="PF11887"/>
    </source>
</evidence>
<proteinExistence type="predicted"/>
<evidence type="ECO:0000313" key="4">
    <source>
        <dbReference type="Proteomes" id="UP001595696"/>
    </source>
</evidence>
<organism evidence="3 4">
    <name type="scientific">Nocardia jiangsuensis</name>
    <dbReference type="NCBI Taxonomy" id="1691563"/>
    <lineage>
        <taxon>Bacteria</taxon>
        <taxon>Bacillati</taxon>
        <taxon>Actinomycetota</taxon>
        <taxon>Actinomycetes</taxon>
        <taxon>Mycobacteriales</taxon>
        <taxon>Nocardiaceae</taxon>
        <taxon>Nocardia</taxon>
    </lineage>
</organism>
<dbReference type="PANTHER" id="PTHR33371:SF18">
    <property type="entry name" value="MCE-FAMILY PROTEIN MCE3C"/>
    <property type="match status" value="1"/>
</dbReference>
<dbReference type="InterPro" id="IPR003399">
    <property type="entry name" value="Mce/MlaD"/>
</dbReference>
<accession>A0ABV8DQT3</accession>
<dbReference type="PANTHER" id="PTHR33371">
    <property type="entry name" value="INTERMEMBRANE PHOSPHOLIPID TRANSPORT SYSTEM BINDING PROTEIN MLAD-RELATED"/>
    <property type="match status" value="1"/>
</dbReference>
<dbReference type="Proteomes" id="UP001595696">
    <property type="component" value="Unassembled WGS sequence"/>
</dbReference>
<dbReference type="EMBL" id="JBHSAX010000009">
    <property type="protein sequence ID" value="MFC3962223.1"/>
    <property type="molecule type" value="Genomic_DNA"/>
</dbReference>
<dbReference type="Pfam" id="PF02470">
    <property type="entry name" value="MlaD"/>
    <property type="match status" value="1"/>
</dbReference>
<dbReference type="PRINTS" id="PR01782">
    <property type="entry name" value="MCEVIRFACTOR"/>
</dbReference>
<evidence type="ECO:0000313" key="3">
    <source>
        <dbReference type="EMBL" id="MFC3962223.1"/>
    </source>
</evidence>
<dbReference type="RefSeq" id="WP_378611989.1">
    <property type="nucleotide sequence ID" value="NZ_JBHSAX010000009.1"/>
</dbReference>
<protein>
    <submittedName>
        <fullName evidence="3">MCE family protein</fullName>
    </submittedName>
</protein>
<evidence type="ECO:0000259" key="1">
    <source>
        <dbReference type="Pfam" id="PF02470"/>
    </source>
</evidence>
<sequence length="344" mass="36528">MLEYRGNHFARHGTVGVVLMLCVILLGLQAQQFITWVSTVRYHAVFTEAGGLSVGDDVVVSGTKVGRVSRVELVDGDARVTFAIDETVVLGDASTARIKTGSLLGQRVLTLVSEYSAGSRPLRPFDTIPAERTGSPYSLTDAVGELTTNVTETDTESLNRSLDMLSVTMDRIAPQIGPAFDGLTELSRSLNGRNTALRDLLAATADVTGILAERGAQVNSLILNANDLLGVLAARRQAIVELLANTTAVAEQLSLLVANNEAELAPTLDRLNSIAAMLQQNRDNIAEALPGLAKVAMTQGEAVSGGPFYNAYVANLIPAQVIQPFIDQAFGIQPQPAPTPEPPR</sequence>
<name>A0ABV8DQT3_9NOCA</name>
<dbReference type="InterPro" id="IPR005693">
    <property type="entry name" value="Mce"/>
</dbReference>
<reference evidence="4" key="1">
    <citation type="journal article" date="2019" name="Int. J. Syst. Evol. Microbiol.">
        <title>The Global Catalogue of Microorganisms (GCM) 10K type strain sequencing project: providing services to taxonomists for standard genome sequencing and annotation.</title>
        <authorList>
            <consortium name="The Broad Institute Genomics Platform"/>
            <consortium name="The Broad Institute Genome Sequencing Center for Infectious Disease"/>
            <person name="Wu L."/>
            <person name="Ma J."/>
        </authorList>
    </citation>
    <scope>NUCLEOTIDE SEQUENCE [LARGE SCALE GENOMIC DNA]</scope>
    <source>
        <strain evidence="4">CGMCC 4.7330</strain>
    </source>
</reference>
<feature type="domain" description="Mce/MlaD" evidence="1">
    <location>
        <begin position="39"/>
        <end position="112"/>
    </location>
</feature>
<feature type="domain" description="Mammalian cell entry C-terminal" evidence="2">
    <location>
        <begin position="120"/>
        <end position="306"/>
    </location>
</feature>
<comment type="caution">
    <text evidence="3">The sequence shown here is derived from an EMBL/GenBank/DDBJ whole genome shotgun (WGS) entry which is preliminary data.</text>
</comment>
<dbReference type="InterPro" id="IPR024516">
    <property type="entry name" value="Mce_C"/>
</dbReference>
<gene>
    <name evidence="3" type="ORF">ACFO0B_09530</name>
</gene>
<keyword evidence="4" id="KW-1185">Reference proteome</keyword>
<dbReference type="NCBIfam" id="TIGR00996">
    <property type="entry name" value="Mtu_fam_mce"/>
    <property type="match status" value="1"/>
</dbReference>